<evidence type="ECO:0000259" key="1">
    <source>
        <dbReference type="Pfam" id="PF01609"/>
    </source>
</evidence>
<dbReference type="AlphaFoldDB" id="A0A3D9DFT6"/>
<dbReference type="InterPro" id="IPR025161">
    <property type="entry name" value="IS402-like_dom"/>
</dbReference>
<feature type="domain" description="Transposase IS4-like" evidence="1">
    <location>
        <begin position="102"/>
        <end position="248"/>
    </location>
</feature>
<name>A0A3D9DFT6_9FLAO</name>
<dbReference type="OrthoDB" id="1270539at2"/>
<dbReference type="PANTHER" id="PTHR30007">
    <property type="entry name" value="PHP DOMAIN PROTEIN"/>
    <property type="match status" value="1"/>
</dbReference>
<comment type="caution">
    <text evidence="3">The sequence shown here is derived from an EMBL/GenBank/DDBJ whole genome shotgun (WGS) entry which is preliminary data.</text>
</comment>
<proteinExistence type="predicted"/>
<sequence length="276" mass="32357">MYQVLDKDIIENEIVPYLPLPKRGFFPKALLVEIVNSILYKLKTGVQWEYLPVKSLFEDYVLSYQSVFYHYRKWCVNNVWEDCWIRLLSKNKSKLDLSSGDLDGSHTSALRGGEEVSYQGRKKRKTSTALYFTDRQGLPLAISDPVAGNHNDLYPIEMYFDQITQTLKRADIAIEGLFINADAGFDAQNFRKHCESKNIIANIAFNKRNGSDTDNFYFDEILYHQRYAIERTNVWLDSFRSLLNRFDTTVSSWKSFNYLAFMVIALKKFYKNEKFK</sequence>
<keyword evidence="4" id="KW-1185">Reference proteome</keyword>
<dbReference type="PANTHER" id="PTHR30007:SF0">
    <property type="entry name" value="TRANSPOSASE"/>
    <property type="match status" value="1"/>
</dbReference>
<gene>
    <name evidence="3" type="ORF">DRF60_13250</name>
</gene>
<dbReference type="GO" id="GO:0006313">
    <property type="term" value="P:DNA transposition"/>
    <property type="evidence" value="ECO:0007669"/>
    <property type="project" value="InterPro"/>
</dbReference>
<organism evidence="3 4">
    <name type="scientific">Chryseobacterium elymi</name>
    <dbReference type="NCBI Taxonomy" id="395936"/>
    <lineage>
        <taxon>Bacteria</taxon>
        <taxon>Pseudomonadati</taxon>
        <taxon>Bacteroidota</taxon>
        <taxon>Flavobacteriia</taxon>
        <taxon>Flavobacteriales</taxon>
        <taxon>Weeksellaceae</taxon>
        <taxon>Chryseobacterium group</taxon>
        <taxon>Chryseobacterium</taxon>
    </lineage>
</organism>
<evidence type="ECO:0000259" key="2">
    <source>
        <dbReference type="Pfam" id="PF13340"/>
    </source>
</evidence>
<dbReference type="GO" id="GO:0003677">
    <property type="term" value="F:DNA binding"/>
    <property type="evidence" value="ECO:0007669"/>
    <property type="project" value="InterPro"/>
</dbReference>
<dbReference type="Pfam" id="PF13340">
    <property type="entry name" value="DUF4096"/>
    <property type="match status" value="1"/>
</dbReference>
<dbReference type="InterPro" id="IPR002559">
    <property type="entry name" value="Transposase_11"/>
</dbReference>
<evidence type="ECO:0000313" key="4">
    <source>
        <dbReference type="Proteomes" id="UP000257030"/>
    </source>
</evidence>
<dbReference type="Pfam" id="PF01609">
    <property type="entry name" value="DDE_Tnp_1"/>
    <property type="match status" value="1"/>
</dbReference>
<dbReference type="RefSeq" id="WP_116012502.1">
    <property type="nucleotide sequence ID" value="NZ_QNUH01000010.1"/>
</dbReference>
<evidence type="ECO:0000313" key="3">
    <source>
        <dbReference type="EMBL" id="REC76843.1"/>
    </source>
</evidence>
<protein>
    <submittedName>
        <fullName evidence="3">IS5/IS1182 family transposase</fullName>
    </submittedName>
</protein>
<feature type="domain" description="Insertion element IS402-like" evidence="2">
    <location>
        <begin position="14"/>
        <end position="83"/>
    </location>
</feature>
<dbReference type="GO" id="GO:0004803">
    <property type="term" value="F:transposase activity"/>
    <property type="evidence" value="ECO:0007669"/>
    <property type="project" value="InterPro"/>
</dbReference>
<dbReference type="Proteomes" id="UP000257030">
    <property type="component" value="Unassembled WGS sequence"/>
</dbReference>
<dbReference type="EMBL" id="QNUH01000010">
    <property type="protein sequence ID" value="REC76843.1"/>
    <property type="molecule type" value="Genomic_DNA"/>
</dbReference>
<accession>A0A3D9DFT6</accession>
<reference evidence="3 4" key="1">
    <citation type="journal article" date="2010" name="Syst. Appl. Microbiol.">
        <title>Four new species of Chryseobacterium from the rhizosphere of coastal sand dune plants, Chryseobacterium elymi sp. nov., Chryseobacterium hagamense sp. nov., Chryseobacterium lathyri sp. nov. and Chryseobacterium rhizosphaerae sp. nov.</title>
        <authorList>
            <person name="Cho S.H."/>
            <person name="Lee K.S."/>
            <person name="Shin D.S."/>
            <person name="Han J.H."/>
            <person name="Park K.S."/>
            <person name="Lee C.H."/>
            <person name="Park K.H."/>
            <person name="Kim S.B."/>
        </authorList>
    </citation>
    <scope>NUCLEOTIDE SEQUENCE [LARGE SCALE GENOMIC DNA]</scope>
    <source>
        <strain evidence="3 4">KCTC 22547</strain>
    </source>
</reference>